<keyword evidence="2" id="KW-0333">Golgi apparatus</keyword>
<dbReference type="EMBL" id="HACG01040099">
    <property type="protein sequence ID" value="CEK86964.1"/>
    <property type="molecule type" value="Transcribed_RNA"/>
</dbReference>
<evidence type="ECO:0000256" key="4">
    <source>
        <dbReference type="SAM" id="Coils"/>
    </source>
</evidence>
<evidence type="ECO:0000256" key="5">
    <source>
        <dbReference type="SAM" id="MobiDB-lite"/>
    </source>
</evidence>
<gene>
    <name evidence="6" type="primary">ORF156605</name>
</gene>
<feature type="coiled-coil region" evidence="4">
    <location>
        <begin position="89"/>
        <end position="277"/>
    </location>
</feature>
<feature type="coiled-coil region" evidence="4">
    <location>
        <begin position="823"/>
        <end position="945"/>
    </location>
</feature>
<feature type="coiled-coil region" evidence="4">
    <location>
        <begin position="574"/>
        <end position="601"/>
    </location>
</feature>
<dbReference type="GO" id="GO:0006888">
    <property type="term" value="P:endoplasmic reticulum to Golgi vesicle-mediated transport"/>
    <property type="evidence" value="ECO:0007669"/>
    <property type="project" value="TreeGrafter"/>
</dbReference>
<feature type="region of interest" description="Disordered" evidence="5">
    <location>
        <begin position="525"/>
        <end position="571"/>
    </location>
</feature>
<dbReference type="AlphaFoldDB" id="A0A0B7B0X0"/>
<accession>A0A0B7B0X0</accession>
<evidence type="ECO:0000313" key="6">
    <source>
        <dbReference type="EMBL" id="CEK86964.1"/>
    </source>
</evidence>
<feature type="non-terminal residue" evidence="6">
    <location>
        <position position="1145"/>
    </location>
</feature>
<evidence type="ECO:0000256" key="2">
    <source>
        <dbReference type="ARBA" id="ARBA00023034"/>
    </source>
</evidence>
<feature type="non-terminal residue" evidence="6">
    <location>
        <position position="1"/>
    </location>
</feature>
<dbReference type="Gene3D" id="1.10.287.1490">
    <property type="match status" value="1"/>
</dbReference>
<dbReference type="PANTHER" id="PTHR18921">
    <property type="entry name" value="MYOSIN HEAVY CHAIN - RELATED"/>
    <property type="match status" value="1"/>
</dbReference>
<sequence>EEEVEKWQQVNEEKQVQQMNAWKEHEEVKRLMSQVSTMEKEKLVFSEHFSSLSSKQPCSDFSLEDAAFGSILQEEAKVRKKIEQDNCVIMELRDEVQKLYESKQSLKQSVRDLQSSQEASTSKITQLENELQEARALIESVQKEKSDLEMILEEDETDESVQYKMSTVNSSLEELKKQNEELLQKLFTTEEEKSNLAHQIESNRIQYESVVQKLKSEQHLNAESQHQELLKMIDNLQAEVKLKTSLEVTIQSQNQEIEELSKKVVSVEEECDSLHTEIIRLESLCVEKDKEIRVLKERLLHFDTNLTNSEEIASNAESTLSLHVRDGETHLLETKHSSLEKSVNHVQNDLKSFNNEQHILSQELSYSEEDVSELKREIERLKNEVSEDQYLQDTVYQLEAELTACNEKISEFHKDLSHANEIIKRQEAGIIDFNEKTDIQRRQLQKAETDVELQKSTIAVLRQTSIDKDTSLSEIEKKMEFVVALLTDQQKEYLQNYSPLASDLPALEYKQVPAIEFLQQHDIDGSSTVQEKQQSHDKQPGTLSLVNEKTNREVNGSVDDDDDFDSSTSDRDRCTVLEKEIDELNDRLKEKDAVVAELQKSSSFLLTLIEKEGSSLDKNSSSHFSLHKMDAELRSLRAEREQMMAVVAEKSRESSYLKNEVHRLMDVASAGNAAIEKLQQDNRSLEQRRHSPPRDDGEDDMRREALTNIAKLVRDRETEIEALKQKNDTLLAVLHEPGTSQAAAHLAPLLRDKEVLMQQISALTSEREQLITCVTQKHSESVAYHAEVQRLTAVLAESQAASEKIRQDYSTLIPAFEDKSQSLLATQNELIKYKQKLTDLEVRHGELIQRSSSQDSPSSTDLSSLENDLEILRNRESEMRTTLSQQEEKIHFLSHRISTLEESLTSKDTECALLRKQMEKSKFQIADLLAEVSNLKSEREQIQHQTSLQSTESASLRESYNRMCLEVRDKGIEVSSLKEQVTTLTSILSEQQGEQGQVTQLMRENEAVMSSARQLQHERDQQAMLAEQKSHECNGLRNEMATIKDKELRLSKELERLRAHLMEIEEGFTNDALEAEEREKDLRNKLAVAEEHMMSSSFQVDTASKESRRQIETLQQQLQHVANQRDSAYMQVANIQEQCQQYANS</sequence>
<feature type="coiled-coil region" evidence="4">
    <location>
        <begin position="336"/>
        <end position="391"/>
    </location>
</feature>
<feature type="region of interest" description="Disordered" evidence="5">
    <location>
        <begin position="679"/>
        <end position="702"/>
    </location>
</feature>
<proteinExistence type="predicted"/>
<dbReference type="GO" id="GO:0005794">
    <property type="term" value="C:Golgi apparatus"/>
    <property type="evidence" value="ECO:0007669"/>
    <property type="project" value="UniProtKB-SubCell"/>
</dbReference>
<dbReference type="GO" id="GO:0007030">
    <property type="term" value="P:Golgi organization"/>
    <property type="evidence" value="ECO:0007669"/>
    <property type="project" value="TreeGrafter"/>
</dbReference>
<protein>
    <submittedName>
        <fullName evidence="6">Uncharacterized protein</fullName>
    </submittedName>
</protein>
<evidence type="ECO:0000256" key="3">
    <source>
        <dbReference type="ARBA" id="ARBA00023054"/>
    </source>
</evidence>
<name>A0A0B7B0X0_9EUPU</name>
<dbReference type="GO" id="GO:0031267">
    <property type="term" value="F:small GTPase binding"/>
    <property type="evidence" value="ECO:0007669"/>
    <property type="project" value="TreeGrafter"/>
</dbReference>
<dbReference type="SUPFAM" id="SSF57997">
    <property type="entry name" value="Tropomyosin"/>
    <property type="match status" value="1"/>
</dbReference>
<dbReference type="PANTHER" id="PTHR18921:SF2">
    <property type="entry name" value="THYROID RECEPTOR-INTERACTING PROTEIN 11"/>
    <property type="match status" value="1"/>
</dbReference>
<evidence type="ECO:0000256" key="1">
    <source>
        <dbReference type="ARBA" id="ARBA00004555"/>
    </source>
</evidence>
<keyword evidence="3 4" id="KW-0175">Coiled coil</keyword>
<comment type="subcellular location">
    <subcellularLocation>
        <location evidence="1">Golgi apparatus</location>
    </subcellularLocation>
</comment>
<reference evidence="6" key="1">
    <citation type="submission" date="2014-12" db="EMBL/GenBank/DDBJ databases">
        <title>Insight into the proteome of Arion vulgaris.</title>
        <authorList>
            <person name="Aradska J."/>
            <person name="Bulat T."/>
            <person name="Smidak R."/>
            <person name="Sarate P."/>
            <person name="Gangsoo J."/>
            <person name="Sialana F."/>
            <person name="Bilban M."/>
            <person name="Lubec G."/>
        </authorList>
    </citation>
    <scope>NUCLEOTIDE SEQUENCE</scope>
    <source>
        <tissue evidence="6">Skin</tissue>
    </source>
</reference>
<feature type="coiled-coil region" evidence="4">
    <location>
        <begin position="1072"/>
        <end position="1131"/>
    </location>
</feature>
<feature type="coiled-coil region" evidence="4">
    <location>
        <begin position="998"/>
        <end position="1046"/>
    </location>
</feature>
<organism evidence="6">
    <name type="scientific">Arion vulgaris</name>
    <dbReference type="NCBI Taxonomy" id="1028688"/>
    <lineage>
        <taxon>Eukaryota</taxon>
        <taxon>Metazoa</taxon>
        <taxon>Spiralia</taxon>
        <taxon>Lophotrochozoa</taxon>
        <taxon>Mollusca</taxon>
        <taxon>Gastropoda</taxon>
        <taxon>Heterobranchia</taxon>
        <taxon>Euthyneura</taxon>
        <taxon>Panpulmonata</taxon>
        <taxon>Eupulmonata</taxon>
        <taxon>Stylommatophora</taxon>
        <taxon>Helicina</taxon>
        <taxon>Arionoidea</taxon>
        <taxon>Arionidae</taxon>
        <taxon>Arion</taxon>
    </lineage>
</organism>